<dbReference type="EMBL" id="WIGM01000037">
    <property type="protein sequence ID" value="KAF6843563.1"/>
    <property type="molecule type" value="Genomic_DNA"/>
</dbReference>
<name>A0A8H6NVY2_9PEZI</name>
<accession>A0A8H6NVY2</accession>
<feature type="compositionally biased region" description="Basic and acidic residues" evidence="1">
    <location>
        <begin position="152"/>
        <end position="165"/>
    </location>
</feature>
<comment type="caution">
    <text evidence="2">The sequence shown here is derived from an EMBL/GenBank/DDBJ whole genome shotgun (WGS) entry which is preliminary data.</text>
</comment>
<evidence type="ECO:0000313" key="2">
    <source>
        <dbReference type="EMBL" id="KAF6843563.1"/>
    </source>
</evidence>
<dbReference type="AlphaFoldDB" id="A0A8H6NVY2"/>
<dbReference type="Proteomes" id="UP000639643">
    <property type="component" value="Unassembled WGS sequence"/>
</dbReference>
<dbReference type="OrthoDB" id="4824913at2759"/>
<sequence length="194" mass="22347">MCHQSIAFCDFCGFNRNIFYQRCYAWVWSYRQIKWDFETPLDSIPKPSNCPFLDGEVICQILPGRCVNKQCPGHAIKDELDNKKRAKGTMDNRTDAEKIDAKRVNLGFKQIRPQGFGEQLDVGRPHQRRRPVVILGFKSEEGSGWGRVVRPSEEQRAEVDDDHKSGGIPIPLPPTGQRPVRRRREFNGPMMIPH</sequence>
<feature type="region of interest" description="Disordered" evidence="1">
    <location>
        <begin position="152"/>
        <end position="194"/>
    </location>
</feature>
<proteinExistence type="predicted"/>
<keyword evidence="3" id="KW-1185">Reference proteome</keyword>
<gene>
    <name evidence="2" type="ORF">CMUS01_01971</name>
</gene>
<evidence type="ECO:0000256" key="1">
    <source>
        <dbReference type="SAM" id="MobiDB-lite"/>
    </source>
</evidence>
<protein>
    <submittedName>
        <fullName evidence="2">Uncharacterized protein</fullName>
    </submittedName>
</protein>
<organism evidence="2 3">
    <name type="scientific">Colletotrichum musicola</name>
    <dbReference type="NCBI Taxonomy" id="2175873"/>
    <lineage>
        <taxon>Eukaryota</taxon>
        <taxon>Fungi</taxon>
        <taxon>Dikarya</taxon>
        <taxon>Ascomycota</taxon>
        <taxon>Pezizomycotina</taxon>
        <taxon>Sordariomycetes</taxon>
        <taxon>Hypocreomycetidae</taxon>
        <taxon>Glomerellales</taxon>
        <taxon>Glomerellaceae</taxon>
        <taxon>Colletotrichum</taxon>
        <taxon>Colletotrichum orchidearum species complex</taxon>
    </lineage>
</organism>
<reference evidence="2" key="1">
    <citation type="journal article" date="2020" name="Phytopathology">
        <title>Genome Sequence Resources of Colletotrichum truncatum, C. plurivorum, C. musicola, and C. sojae: Four Species Pathogenic to Soybean (Glycine max).</title>
        <authorList>
            <person name="Rogerio F."/>
            <person name="Boufleur T.R."/>
            <person name="Ciampi-Guillardi M."/>
            <person name="Sukno S.A."/>
            <person name="Thon M.R."/>
            <person name="Massola Junior N.S."/>
            <person name="Baroncelli R."/>
        </authorList>
    </citation>
    <scope>NUCLEOTIDE SEQUENCE</scope>
    <source>
        <strain evidence="2">LFN0074</strain>
    </source>
</reference>
<evidence type="ECO:0000313" key="3">
    <source>
        <dbReference type="Proteomes" id="UP000639643"/>
    </source>
</evidence>